<reference evidence="9 10" key="1">
    <citation type="submission" date="2019-02" db="EMBL/GenBank/DDBJ databases">
        <title>Pedobacter sp. RP-1-13 sp. nov., isolated from Arctic soil.</title>
        <authorList>
            <person name="Dahal R.H."/>
        </authorList>
    </citation>
    <scope>NUCLEOTIDE SEQUENCE [LARGE SCALE GENOMIC DNA]</scope>
    <source>
        <strain evidence="9 10">RP-1-13</strain>
    </source>
</reference>
<dbReference type="NCBIfam" id="TIGR01065">
    <property type="entry name" value="hlyIII"/>
    <property type="match status" value="1"/>
</dbReference>
<sequence>MKTLMSKNSYIREPGNFITHLVPALLAIPALYLLLLKASTYFEYSAAYIYGIGILILFSVSATYHSVPKTEYGIRFWQKFDHCCIYLMIAGSFTPTALLIFDGWLRWLLFGLVWLIALIGCLLKIFNRLKNQMISTGLYIAMGCLVIPFLKKMLETLPMAAIAWLLLGGLFYVGGTYYYAKDKQMNRFFHSHELWHVFVNFGALSHFIYNYVYVFNA</sequence>
<keyword evidence="5 8" id="KW-1133">Transmembrane helix</keyword>
<name>A0A4R0N6T3_9SPHI</name>
<feature type="transmembrane region" description="Helical" evidence="8">
    <location>
        <begin position="133"/>
        <end position="150"/>
    </location>
</feature>
<feature type="transmembrane region" description="Helical" evidence="8">
    <location>
        <begin position="83"/>
        <end position="101"/>
    </location>
</feature>
<evidence type="ECO:0000256" key="2">
    <source>
        <dbReference type="ARBA" id="ARBA00008488"/>
    </source>
</evidence>
<keyword evidence="4 8" id="KW-0812">Transmembrane</keyword>
<keyword evidence="7" id="KW-0862">Zinc</keyword>
<dbReference type="GO" id="GO:0140911">
    <property type="term" value="F:pore-forming activity"/>
    <property type="evidence" value="ECO:0007669"/>
    <property type="project" value="InterPro"/>
</dbReference>
<protein>
    <submittedName>
        <fullName evidence="9">Hemolysin III family protein</fullName>
    </submittedName>
</protein>
<dbReference type="GO" id="GO:0005886">
    <property type="term" value="C:plasma membrane"/>
    <property type="evidence" value="ECO:0007669"/>
    <property type="project" value="UniProtKB-SubCell"/>
</dbReference>
<proteinExistence type="inferred from homology"/>
<gene>
    <name evidence="9" type="ORF">EZ428_04160</name>
</gene>
<keyword evidence="7" id="KW-0479">Metal-binding</keyword>
<evidence type="ECO:0000256" key="7">
    <source>
        <dbReference type="PIRSR" id="PIRSR604254-1"/>
    </source>
</evidence>
<dbReference type="PANTHER" id="PTHR20855">
    <property type="entry name" value="ADIPOR/PROGESTIN RECEPTOR-RELATED"/>
    <property type="match status" value="1"/>
</dbReference>
<dbReference type="OrthoDB" id="9813689at2"/>
<keyword evidence="10" id="KW-1185">Reference proteome</keyword>
<evidence type="ECO:0000313" key="10">
    <source>
        <dbReference type="Proteomes" id="UP000292884"/>
    </source>
</evidence>
<comment type="subcellular location">
    <subcellularLocation>
        <location evidence="1">Cell membrane</location>
        <topology evidence="1">Multi-pass membrane protein</topology>
    </subcellularLocation>
</comment>
<keyword evidence="3" id="KW-1003">Cell membrane</keyword>
<comment type="caution">
    <text evidence="9">The sequence shown here is derived from an EMBL/GenBank/DDBJ whole genome shotgun (WGS) entry which is preliminary data.</text>
</comment>
<dbReference type="Pfam" id="PF03006">
    <property type="entry name" value="HlyIII"/>
    <property type="match status" value="1"/>
</dbReference>
<feature type="transmembrane region" description="Helical" evidence="8">
    <location>
        <begin position="107"/>
        <end position="126"/>
    </location>
</feature>
<dbReference type="InterPro" id="IPR005744">
    <property type="entry name" value="Hy-lIII"/>
</dbReference>
<dbReference type="PANTHER" id="PTHR20855:SF3">
    <property type="entry name" value="LD03007P"/>
    <property type="match status" value="1"/>
</dbReference>
<evidence type="ECO:0000256" key="8">
    <source>
        <dbReference type="SAM" id="Phobius"/>
    </source>
</evidence>
<dbReference type="GO" id="GO:0046872">
    <property type="term" value="F:metal ion binding"/>
    <property type="evidence" value="ECO:0007669"/>
    <property type="project" value="UniProtKB-KW"/>
</dbReference>
<comment type="similarity">
    <text evidence="2">Belongs to the UPF0073 (Hly-III) family.</text>
</comment>
<feature type="binding site" evidence="7">
    <location>
        <position position="192"/>
    </location>
    <ligand>
        <name>Zn(2+)</name>
        <dbReference type="ChEBI" id="CHEBI:29105"/>
    </ligand>
</feature>
<evidence type="ECO:0000256" key="1">
    <source>
        <dbReference type="ARBA" id="ARBA00004651"/>
    </source>
</evidence>
<accession>A0A4R0N6T3</accession>
<evidence type="ECO:0000256" key="6">
    <source>
        <dbReference type="ARBA" id="ARBA00023136"/>
    </source>
</evidence>
<feature type="transmembrane region" description="Helical" evidence="8">
    <location>
        <begin position="21"/>
        <end position="42"/>
    </location>
</feature>
<feature type="transmembrane region" description="Helical" evidence="8">
    <location>
        <begin position="48"/>
        <end position="67"/>
    </location>
</feature>
<evidence type="ECO:0000313" key="9">
    <source>
        <dbReference type="EMBL" id="TCC93974.1"/>
    </source>
</evidence>
<feature type="binding site" evidence="7">
    <location>
        <position position="65"/>
    </location>
    <ligand>
        <name>Zn(2+)</name>
        <dbReference type="ChEBI" id="CHEBI:29105"/>
    </ligand>
</feature>
<dbReference type="Proteomes" id="UP000292884">
    <property type="component" value="Unassembled WGS sequence"/>
</dbReference>
<feature type="binding site" evidence="7">
    <location>
        <position position="196"/>
    </location>
    <ligand>
        <name>Zn(2+)</name>
        <dbReference type="ChEBI" id="CHEBI:29105"/>
    </ligand>
</feature>
<keyword evidence="6 8" id="KW-0472">Membrane</keyword>
<dbReference type="AlphaFoldDB" id="A0A4R0N6T3"/>
<dbReference type="InterPro" id="IPR004254">
    <property type="entry name" value="AdipoR/HlyIII-related"/>
</dbReference>
<evidence type="ECO:0000256" key="4">
    <source>
        <dbReference type="ARBA" id="ARBA00022692"/>
    </source>
</evidence>
<evidence type="ECO:0000256" key="5">
    <source>
        <dbReference type="ARBA" id="ARBA00022989"/>
    </source>
</evidence>
<dbReference type="EMBL" id="SJSK01000001">
    <property type="protein sequence ID" value="TCC93974.1"/>
    <property type="molecule type" value="Genomic_DNA"/>
</dbReference>
<organism evidence="9 10">
    <name type="scientific">Pedobacter frigiditerrae</name>
    <dbReference type="NCBI Taxonomy" id="2530452"/>
    <lineage>
        <taxon>Bacteria</taxon>
        <taxon>Pseudomonadati</taxon>
        <taxon>Bacteroidota</taxon>
        <taxon>Sphingobacteriia</taxon>
        <taxon>Sphingobacteriales</taxon>
        <taxon>Sphingobacteriaceae</taxon>
        <taxon>Pedobacter</taxon>
    </lineage>
</organism>
<feature type="transmembrane region" description="Helical" evidence="8">
    <location>
        <begin position="192"/>
        <end position="212"/>
    </location>
</feature>
<evidence type="ECO:0000256" key="3">
    <source>
        <dbReference type="ARBA" id="ARBA00022475"/>
    </source>
</evidence>
<feature type="transmembrane region" description="Helical" evidence="8">
    <location>
        <begin position="162"/>
        <end position="180"/>
    </location>
</feature>